<dbReference type="Pfam" id="PF10342">
    <property type="entry name" value="Kre9_KNH"/>
    <property type="match status" value="1"/>
</dbReference>
<gene>
    <name evidence="4" type="ORF">SCHCODRAFT_82504</name>
</gene>
<dbReference type="InterPro" id="IPR018466">
    <property type="entry name" value="Kre9/Knh1-like_N"/>
</dbReference>
<evidence type="ECO:0000256" key="2">
    <source>
        <dbReference type="SAM" id="SignalP"/>
    </source>
</evidence>
<dbReference type="PANTHER" id="PTHR28154:SF1">
    <property type="entry name" value="CELL WALL SYNTHESIS PROTEIN KNH1-RELATED"/>
    <property type="match status" value="1"/>
</dbReference>
<evidence type="ECO:0000313" key="4">
    <source>
        <dbReference type="EMBL" id="EFI96481.1"/>
    </source>
</evidence>
<dbReference type="Proteomes" id="UP000007431">
    <property type="component" value="Unassembled WGS sequence"/>
</dbReference>
<evidence type="ECO:0000313" key="5">
    <source>
        <dbReference type="Proteomes" id="UP000007431"/>
    </source>
</evidence>
<dbReference type="KEGG" id="scm:SCHCO_02628870"/>
<dbReference type="OrthoDB" id="2432613at2759"/>
<dbReference type="RefSeq" id="XP_003031384.1">
    <property type="nucleotide sequence ID" value="XM_003031338.1"/>
</dbReference>
<protein>
    <recommendedName>
        <fullName evidence="3">Yeast cell wall synthesis Kre9/Knh1-like N-terminal domain-containing protein</fullName>
    </recommendedName>
</protein>
<keyword evidence="1 2" id="KW-0732">Signal</keyword>
<dbReference type="eggNOG" id="ENOG502S9A1">
    <property type="taxonomic scope" value="Eukaryota"/>
</dbReference>
<proteinExistence type="predicted"/>
<feature type="chain" id="PRO_5003120634" description="Yeast cell wall synthesis Kre9/Knh1-like N-terminal domain-containing protein" evidence="2">
    <location>
        <begin position="18"/>
        <end position="222"/>
    </location>
</feature>
<accession>D8Q7T6</accession>
<evidence type="ECO:0000256" key="1">
    <source>
        <dbReference type="ARBA" id="ARBA00022729"/>
    </source>
</evidence>
<dbReference type="GeneID" id="9587585"/>
<dbReference type="EMBL" id="GL377307">
    <property type="protein sequence ID" value="EFI96481.1"/>
    <property type="molecule type" value="Genomic_DNA"/>
</dbReference>
<dbReference type="PANTHER" id="PTHR28154">
    <property type="entry name" value="CELL WALL SYNTHESIS PROTEIN KNH1-RELATED"/>
    <property type="match status" value="1"/>
</dbReference>
<sequence>MVSASLVFLSLVSAALANVYTTSPTASTTFTAGQSATISWQDDGQSPSLADFGPAKVSIYAGNAQQQTLLQEISPNTDVSKLGSIEFTPDASIGPDSNEYFIRFESLALKDATSPQYPALAFSSKFTMSGMSGSFSDDVQKQIDGQSTAPIASHTAGSSASTKAASATTTSKAATSSGAHSASGTAQNAAAATESNAAVAGGKVGNAMVATVFGFVAAAFFA</sequence>
<dbReference type="HOGENOM" id="CLU_078855_2_1_1"/>
<reference evidence="4 5" key="1">
    <citation type="journal article" date="2010" name="Nat. Biotechnol.">
        <title>Genome sequence of the model mushroom Schizophyllum commune.</title>
        <authorList>
            <person name="Ohm R.A."/>
            <person name="de Jong J.F."/>
            <person name="Lugones L.G."/>
            <person name="Aerts A."/>
            <person name="Kothe E."/>
            <person name="Stajich J.E."/>
            <person name="de Vries R.P."/>
            <person name="Record E."/>
            <person name="Levasseur A."/>
            <person name="Baker S.E."/>
            <person name="Bartholomew K.A."/>
            <person name="Coutinho P.M."/>
            <person name="Erdmann S."/>
            <person name="Fowler T.J."/>
            <person name="Gathman A.C."/>
            <person name="Lombard V."/>
            <person name="Henrissat B."/>
            <person name="Knabe N."/>
            <person name="Kuees U."/>
            <person name="Lilly W.W."/>
            <person name="Lindquist E."/>
            <person name="Lucas S."/>
            <person name="Magnuson J.K."/>
            <person name="Piumi F."/>
            <person name="Raudaskoski M."/>
            <person name="Salamov A."/>
            <person name="Schmutz J."/>
            <person name="Schwarze F.W.M.R."/>
            <person name="vanKuyk P.A."/>
            <person name="Horton J.S."/>
            <person name="Grigoriev I.V."/>
            <person name="Woesten H.A.B."/>
        </authorList>
    </citation>
    <scope>NUCLEOTIDE SEQUENCE [LARGE SCALE GENOMIC DNA]</scope>
    <source>
        <strain evidence="5">H4-8 / FGSC 9210</strain>
    </source>
</reference>
<keyword evidence="5" id="KW-1185">Reference proteome</keyword>
<dbReference type="InParanoid" id="D8Q7T6"/>
<evidence type="ECO:0000259" key="3">
    <source>
        <dbReference type="Pfam" id="PF10342"/>
    </source>
</evidence>
<dbReference type="GO" id="GO:0006078">
    <property type="term" value="P:(1-&gt;6)-beta-D-glucan biosynthetic process"/>
    <property type="evidence" value="ECO:0007669"/>
    <property type="project" value="InterPro"/>
</dbReference>
<dbReference type="OMA" id="WGRVNIY"/>
<feature type="domain" description="Yeast cell wall synthesis Kre9/Knh1-like N-terminal" evidence="3">
    <location>
        <begin position="23"/>
        <end position="117"/>
    </location>
</feature>
<dbReference type="AlphaFoldDB" id="D8Q7T6"/>
<dbReference type="GO" id="GO:0042546">
    <property type="term" value="P:cell wall biogenesis"/>
    <property type="evidence" value="ECO:0007669"/>
    <property type="project" value="InterPro"/>
</dbReference>
<organism evidence="5">
    <name type="scientific">Schizophyllum commune (strain H4-8 / FGSC 9210)</name>
    <name type="common">Split gill fungus</name>
    <dbReference type="NCBI Taxonomy" id="578458"/>
    <lineage>
        <taxon>Eukaryota</taxon>
        <taxon>Fungi</taxon>
        <taxon>Dikarya</taxon>
        <taxon>Basidiomycota</taxon>
        <taxon>Agaricomycotina</taxon>
        <taxon>Agaricomycetes</taxon>
        <taxon>Agaricomycetidae</taxon>
        <taxon>Agaricales</taxon>
        <taxon>Schizophyllaceae</taxon>
        <taxon>Schizophyllum</taxon>
    </lineage>
</organism>
<dbReference type="VEuPathDB" id="FungiDB:SCHCODRAFT_02628870"/>
<dbReference type="InterPro" id="IPR045328">
    <property type="entry name" value="Kre9/Knh1"/>
</dbReference>
<name>D8Q7T6_SCHCM</name>
<feature type="signal peptide" evidence="2">
    <location>
        <begin position="1"/>
        <end position="17"/>
    </location>
</feature>